<dbReference type="OrthoDB" id="656273at2"/>
<evidence type="ECO:0000313" key="9">
    <source>
        <dbReference type="Proteomes" id="UP000294498"/>
    </source>
</evidence>
<keyword evidence="9" id="KW-1185">Reference proteome</keyword>
<dbReference type="SUPFAM" id="SSF88659">
    <property type="entry name" value="Sigma3 and sigma4 domains of RNA polymerase sigma factors"/>
    <property type="match status" value="1"/>
</dbReference>
<dbReference type="AlphaFoldDB" id="A0A4R8DHE3"/>
<name>A0A4R8DHE3_9BACT</name>
<dbReference type="PANTHER" id="PTHR43133:SF8">
    <property type="entry name" value="RNA POLYMERASE SIGMA FACTOR HI_1459-RELATED"/>
    <property type="match status" value="1"/>
</dbReference>
<keyword evidence="5" id="KW-0804">Transcription</keyword>
<dbReference type="GO" id="GO:0016987">
    <property type="term" value="F:sigma factor activity"/>
    <property type="evidence" value="ECO:0007669"/>
    <property type="project" value="UniProtKB-KW"/>
</dbReference>
<comment type="similarity">
    <text evidence="1">Belongs to the sigma-70 factor family. ECF subfamily.</text>
</comment>
<dbReference type="InterPro" id="IPR036388">
    <property type="entry name" value="WH-like_DNA-bd_sf"/>
</dbReference>
<dbReference type="InterPro" id="IPR014284">
    <property type="entry name" value="RNA_pol_sigma-70_dom"/>
</dbReference>
<feature type="domain" description="RNA polymerase sigma-70 region 2" evidence="6">
    <location>
        <begin position="26"/>
        <end position="86"/>
    </location>
</feature>
<evidence type="ECO:0000259" key="6">
    <source>
        <dbReference type="Pfam" id="PF04542"/>
    </source>
</evidence>
<evidence type="ECO:0000259" key="7">
    <source>
        <dbReference type="Pfam" id="PF08281"/>
    </source>
</evidence>
<reference evidence="8 9" key="1">
    <citation type="submission" date="2019-03" db="EMBL/GenBank/DDBJ databases">
        <title>Genomic Encyclopedia of Type Strains, Phase IV (KMG-IV): sequencing the most valuable type-strain genomes for metagenomic binning, comparative biology and taxonomic classification.</title>
        <authorList>
            <person name="Goeker M."/>
        </authorList>
    </citation>
    <scope>NUCLEOTIDE SEQUENCE [LARGE SCALE GENOMIC DNA]</scope>
    <source>
        <strain evidence="8 9">DSM 100059</strain>
    </source>
</reference>
<dbReference type="Pfam" id="PF08281">
    <property type="entry name" value="Sigma70_r4_2"/>
    <property type="match status" value="1"/>
</dbReference>
<evidence type="ECO:0000313" key="8">
    <source>
        <dbReference type="EMBL" id="TDW96848.1"/>
    </source>
</evidence>
<dbReference type="InterPro" id="IPR007627">
    <property type="entry name" value="RNA_pol_sigma70_r2"/>
</dbReference>
<dbReference type="Gene3D" id="1.10.1740.10">
    <property type="match status" value="1"/>
</dbReference>
<sequence>MIPNDQHIHINERTLERIFYDYFQKLTYQAGETLGEHLSSKDIVLEVFQKLWEGRAALKFSDEKKLAGYLRLLTQNACIDHIRKRNTRKKANLHLAYRWEVLQMPEDSVLATVKSARLQEQTIMTLSAALEKLPVQQRRVVKMDLLEKSSAEIAASLQITEGCVRGYRAKALASLRKMLGAL</sequence>
<evidence type="ECO:0000256" key="2">
    <source>
        <dbReference type="ARBA" id="ARBA00023015"/>
    </source>
</evidence>
<organism evidence="8 9">
    <name type="scientific">Dinghuibacter silviterrae</name>
    <dbReference type="NCBI Taxonomy" id="1539049"/>
    <lineage>
        <taxon>Bacteria</taxon>
        <taxon>Pseudomonadati</taxon>
        <taxon>Bacteroidota</taxon>
        <taxon>Chitinophagia</taxon>
        <taxon>Chitinophagales</taxon>
        <taxon>Chitinophagaceae</taxon>
        <taxon>Dinghuibacter</taxon>
    </lineage>
</organism>
<dbReference type="NCBIfam" id="TIGR02937">
    <property type="entry name" value="sigma70-ECF"/>
    <property type="match status" value="1"/>
</dbReference>
<accession>A0A4R8DHE3</accession>
<dbReference type="Pfam" id="PF04542">
    <property type="entry name" value="Sigma70_r2"/>
    <property type="match status" value="1"/>
</dbReference>
<comment type="caution">
    <text evidence="8">The sequence shown here is derived from an EMBL/GenBank/DDBJ whole genome shotgun (WGS) entry which is preliminary data.</text>
</comment>
<evidence type="ECO:0000256" key="3">
    <source>
        <dbReference type="ARBA" id="ARBA00023082"/>
    </source>
</evidence>
<keyword evidence="3" id="KW-0731">Sigma factor</keyword>
<evidence type="ECO:0000256" key="5">
    <source>
        <dbReference type="ARBA" id="ARBA00023163"/>
    </source>
</evidence>
<dbReference type="RefSeq" id="WP_133998018.1">
    <property type="nucleotide sequence ID" value="NZ_SODV01000002.1"/>
</dbReference>
<proteinExistence type="inferred from homology"/>
<dbReference type="PANTHER" id="PTHR43133">
    <property type="entry name" value="RNA POLYMERASE ECF-TYPE SIGMA FACTO"/>
    <property type="match status" value="1"/>
</dbReference>
<feature type="domain" description="RNA polymerase sigma factor 70 region 4 type 2" evidence="7">
    <location>
        <begin position="125"/>
        <end position="175"/>
    </location>
</feature>
<gene>
    <name evidence="8" type="ORF">EDB95_4684</name>
</gene>
<protein>
    <submittedName>
        <fullName evidence="8">RNA polymerase sigma factor (Sigma-70 family)</fullName>
    </submittedName>
</protein>
<dbReference type="GO" id="GO:0006352">
    <property type="term" value="P:DNA-templated transcription initiation"/>
    <property type="evidence" value="ECO:0007669"/>
    <property type="project" value="InterPro"/>
</dbReference>
<keyword evidence="4" id="KW-0238">DNA-binding</keyword>
<dbReference type="InterPro" id="IPR013325">
    <property type="entry name" value="RNA_pol_sigma_r2"/>
</dbReference>
<dbReference type="EMBL" id="SODV01000002">
    <property type="protein sequence ID" value="TDW96848.1"/>
    <property type="molecule type" value="Genomic_DNA"/>
</dbReference>
<evidence type="ECO:0000256" key="4">
    <source>
        <dbReference type="ARBA" id="ARBA00023125"/>
    </source>
</evidence>
<keyword evidence="2" id="KW-0805">Transcription regulation</keyword>
<dbReference type="InterPro" id="IPR013324">
    <property type="entry name" value="RNA_pol_sigma_r3/r4-like"/>
</dbReference>
<dbReference type="SUPFAM" id="SSF88946">
    <property type="entry name" value="Sigma2 domain of RNA polymerase sigma factors"/>
    <property type="match status" value="1"/>
</dbReference>
<dbReference type="GO" id="GO:0003677">
    <property type="term" value="F:DNA binding"/>
    <property type="evidence" value="ECO:0007669"/>
    <property type="project" value="UniProtKB-KW"/>
</dbReference>
<dbReference type="Gene3D" id="1.10.10.10">
    <property type="entry name" value="Winged helix-like DNA-binding domain superfamily/Winged helix DNA-binding domain"/>
    <property type="match status" value="1"/>
</dbReference>
<evidence type="ECO:0000256" key="1">
    <source>
        <dbReference type="ARBA" id="ARBA00010641"/>
    </source>
</evidence>
<dbReference type="Proteomes" id="UP000294498">
    <property type="component" value="Unassembled WGS sequence"/>
</dbReference>
<dbReference type="InterPro" id="IPR039425">
    <property type="entry name" value="RNA_pol_sigma-70-like"/>
</dbReference>
<dbReference type="InterPro" id="IPR013249">
    <property type="entry name" value="RNA_pol_sigma70_r4_t2"/>
</dbReference>